<sequence>MAKMNTTKDLKRPLEILQSSFFPNYLGVLDYFRSQRIGDNNFESLLYHYKARNIGYNRNEMVEKFKGYHPVSAIEYIVKISGDQEIFAINEHHLNHENRIFMELLLEKLYHNGFRNIFVEGINADLSNIHQVSSFIGYYTLNPSYASFLRKALELGFIVNSYESSEISSHPDKAQRQSFRDCIQAENIIDKINSLPSTKSILYAGSSHIEKSSGNGWKKTVQYLSEILLDKKIYCADQSKMGNVDLGKSDFFNFVNDEYALSEPCVFLNDNGDILMDHPQLYDIQIFFPRSKDWYAHHYLNISITLDTRFLGMHLLLYRKETVYYQSIPEQLIEINSETISLSLREEYAYVYFIADQDGDVVFSDFL</sequence>
<name>A0A086A494_9FLAO</name>
<dbReference type="AlphaFoldDB" id="A0A086A494"/>
<comment type="caution">
    <text evidence="1">The sequence shown here is derived from an EMBL/GenBank/DDBJ whole genome shotgun (WGS) entry which is preliminary data.</text>
</comment>
<organism evidence="1 2">
    <name type="scientific">Chryseobacterium soli</name>
    <dbReference type="NCBI Taxonomy" id="445961"/>
    <lineage>
        <taxon>Bacteria</taxon>
        <taxon>Pseudomonadati</taxon>
        <taxon>Bacteroidota</taxon>
        <taxon>Flavobacteriia</taxon>
        <taxon>Flavobacteriales</taxon>
        <taxon>Weeksellaceae</taxon>
        <taxon>Chryseobacterium group</taxon>
        <taxon>Chryseobacterium</taxon>
    </lineage>
</organism>
<dbReference type="STRING" id="445961.IW15_14940"/>
<protein>
    <submittedName>
        <fullName evidence="1">Uncharacterized protein</fullName>
    </submittedName>
</protein>
<gene>
    <name evidence="1" type="ORF">IW15_14940</name>
</gene>
<accession>A0A086A494</accession>
<keyword evidence="2" id="KW-1185">Reference proteome</keyword>
<proteinExistence type="predicted"/>
<evidence type="ECO:0000313" key="1">
    <source>
        <dbReference type="EMBL" id="KFF11508.1"/>
    </source>
</evidence>
<evidence type="ECO:0000313" key="2">
    <source>
        <dbReference type="Proteomes" id="UP000028705"/>
    </source>
</evidence>
<dbReference type="Proteomes" id="UP000028705">
    <property type="component" value="Unassembled WGS sequence"/>
</dbReference>
<dbReference type="EMBL" id="JPRH01000006">
    <property type="protein sequence ID" value="KFF11508.1"/>
    <property type="molecule type" value="Genomic_DNA"/>
</dbReference>
<dbReference type="eggNOG" id="ENOG5031C2P">
    <property type="taxonomic scope" value="Bacteria"/>
</dbReference>
<reference evidence="1 2" key="1">
    <citation type="submission" date="2014-07" db="EMBL/GenBank/DDBJ databases">
        <title>Genome of Chryseobacterium soli DSM 19298.</title>
        <authorList>
            <person name="Stropko S.J."/>
            <person name="Pipes S.E."/>
            <person name="Newman J."/>
        </authorList>
    </citation>
    <scope>NUCLEOTIDE SEQUENCE [LARGE SCALE GENOMIC DNA]</scope>
    <source>
        <strain evidence="1 2">DSM 19298</strain>
    </source>
</reference>